<accession>A0AB74UNM4</accession>
<dbReference type="GO" id="GO:0015562">
    <property type="term" value="F:efflux transmembrane transporter activity"/>
    <property type="evidence" value="ECO:0007669"/>
    <property type="project" value="InterPro"/>
</dbReference>
<evidence type="ECO:0000256" key="9">
    <source>
        <dbReference type="ARBA" id="ARBA00037313"/>
    </source>
</evidence>
<evidence type="ECO:0000256" key="1">
    <source>
        <dbReference type="ARBA" id="ARBA00004370"/>
    </source>
</evidence>
<keyword evidence="4 10" id="KW-0812">Transmembrane</keyword>
<dbReference type="InterPro" id="IPR010131">
    <property type="entry name" value="MdtP/NodT-like"/>
</dbReference>
<dbReference type="AlphaFoldDB" id="A0AB74UNM4"/>
<proteinExistence type="inferred from homology"/>
<dbReference type="EMBL" id="CP170721">
    <property type="protein sequence ID" value="XIA17990.1"/>
    <property type="molecule type" value="Genomic_DNA"/>
</dbReference>
<dbReference type="PROSITE" id="PS51257">
    <property type="entry name" value="PROKAR_LIPOPROTEIN"/>
    <property type="match status" value="1"/>
</dbReference>
<evidence type="ECO:0000256" key="3">
    <source>
        <dbReference type="ARBA" id="ARBA00022452"/>
    </source>
</evidence>
<comment type="subcellular location">
    <subcellularLocation>
        <location evidence="10">Cell outer membrane</location>
        <topology evidence="10">Lipid-anchor</topology>
    </subcellularLocation>
    <subcellularLocation>
        <location evidence="1">Membrane</location>
    </subcellularLocation>
</comment>
<dbReference type="RefSeq" id="WP_395120892.1">
    <property type="nucleotide sequence ID" value="NZ_CP170721.1"/>
</dbReference>
<dbReference type="InterPro" id="IPR003423">
    <property type="entry name" value="OMP_efflux"/>
</dbReference>
<evidence type="ECO:0000256" key="8">
    <source>
        <dbReference type="ARBA" id="ARBA00023288"/>
    </source>
</evidence>
<evidence type="ECO:0000256" key="7">
    <source>
        <dbReference type="ARBA" id="ARBA00023139"/>
    </source>
</evidence>
<evidence type="ECO:0000256" key="6">
    <source>
        <dbReference type="ARBA" id="ARBA00023136"/>
    </source>
</evidence>
<name>A0AB74UNM4_9GAMM</name>
<keyword evidence="3 10" id="KW-1134">Transmembrane beta strand</keyword>
<protein>
    <submittedName>
        <fullName evidence="12">Efflux transporter outer membrane subunit</fullName>
    </submittedName>
</protein>
<evidence type="ECO:0000256" key="5">
    <source>
        <dbReference type="ARBA" id="ARBA00022729"/>
    </source>
</evidence>
<dbReference type="PANTHER" id="PTHR30203">
    <property type="entry name" value="OUTER MEMBRANE CATION EFFLUX PROTEIN"/>
    <property type="match status" value="1"/>
</dbReference>
<keyword evidence="7 10" id="KW-0564">Palmitate</keyword>
<reference evidence="12" key="1">
    <citation type="submission" date="2024-10" db="EMBL/GenBank/DDBJ databases">
        <authorList>
            <person name="Lesea H.P."/>
            <person name="Kuehl J.V."/>
            <person name="Chandonia J.-M."/>
        </authorList>
    </citation>
    <scope>NUCLEOTIDE SEQUENCE</scope>
    <source>
        <strain evidence="12">FW102-FHT14D07</strain>
    </source>
</reference>
<feature type="compositionally biased region" description="Low complexity" evidence="11">
    <location>
        <begin position="503"/>
        <end position="519"/>
    </location>
</feature>
<keyword evidence="8 10" id="KW-0449">Lipoprotein</keyword>
<evidence type="ECO:0000256" key="10">
    <source>
        <dbReference type="RuleBase" id="RU362097"/>
    </source>
</evidence>
<comment type="similarity">
    <text evidence="2 10">Belongs to the outer membrane factor (OMF) (TC 1.B.17) family.</text>
</comment>
<gene>
    <name evidence="12" type="ORF">ACFYG5_15690</name>
</gene>
<dbReference type="Gene3D" id="1.20.1600.10">
    <property type="entry name" value="Outer membrane efflux proteins (OEP)"/>
    <property type="match status" value="1"/>
</dbReference>
<evidence type="ECO:0000313" key="12">
    <source>
        <dbReference type="EMBL" id="XIA17990.1"/>
    </source>
</evidence>
<feature type="chain" id="PRO_5044361722" evidence="10">
    <location>
        <begin position="21"/>
        <end position="519"/>
    </location>
</feature>
<dbReference type="PANTHER" id="PTHR30203:SF20">
    <property type="entry name" value="MULTIDRUG RESISTANCE OUTER MEMBRANE PROTEIN MDTP-RELATED"/>
    <property type="match status" value="1"/>
</dbReference>
<dbReference type="Gene3D" id="2.20.200.10">
    <property type="entry name" value="Outer membrane efflux proteins (OEP)"/>
    <property type="match status" value="1"/>
</dbReference>
<dbReference type="SUPFAM" id="SSF56954">
    <property type="entry name" value="Outer membrane efflux proteins (OEP)"/>
    <property type="match status" value="1"/>
</dbReference>
<dbReference type="Pfam" id="PF02321">
    <property type="entry name" value="OEP"/>
    <property type="match status" value="2"/>
</dbReference>
<keyword evidence="5 10" id="KW-0732">Signal</keyword>
<organism evidence="12">
    <name type="scientific">Rhodanobacter sp. FW102-FHT14D07</name>
    <dbReference type="NCBI Taxonomy" id="3351462"/>
    <lineage>
        <taxon>Bacteria</taxon>
        <taxon>Pseudomonadati</taxon>
        <taxon>Pseudomonadota</taxon>
        <taxon>Gammaproteobacteria</taxon>
        <taxon>Lysobacterales</taxon>
        <taxon>Rhodanobacteraceae</taxon>
        <taxon>Rhodanobacter</taxon>
    </lineage>
</organism>
<dbReference type="NCBIfam" id="TIGR01845">
    <property type="entry name" value="outer_NodT"/>
    <property type="match status" value="1"/>
</dbReference>
<evidence type="ECO:0000256" key="11">
    <source>
        <dbReference type="SAM" id="MobiDB-lite"/>
    </source>
</evidence>
<keyword evidence="6 10" id="KW-0472">Membrane</keyword>
<evidence type="ECO:0000256" key="4">
    <source>
        <dbReference type="ARBA" id="ARBA00022692"/>
    </source>
</evidence>
<feature type="region of interest" description="Disordered" evidence="11">
    <location>
        <begin position="468"/>
        <end position="519"/>
    </location>
</feature>
<dbReference type="GO" id="GO:0009279">
    <property type="term" value="C:cell outer membrane"/>
    <property type="evidence" value="ECO:0007669"/>
    <property type="project" value="UniProtKB-SubCell"/>
</dbReference>
<evidence type="ECO:0000256" key="2">
    <source>
        <dbReference type="ARBA" id="ARBA00007613"/>
    </source>
</evidence>
<comment type="function">
    <text evidence="9">Could be involved in resistance to puromycin, acriflavine and tetraphenylarsonium chloride.</text>
</comment>
<sequence length="519" mass="54251">MRLHHLAAATALTLALAACASSGGLHPNGAPLDPASLKAAHHLGANDIAAAWPDSDWWSALGDPQLDRLIREALADNPGLAVADARARAAQAAAGLADTARRPSVNAGASVSGARIPTTVMPADAGGGHFNLASYAYGSFKWGLDLWGGKRAAWEAALGASRAAEVEARAARIELSGNVARAYAQLGYAFAQQDLAAGELKRAQQSQQLTAQRVAAGIDNRIVLKQAEAEVATDEQAAALADRAVDAARSALSVLLGKGPDRGDEITRPQVLAPAELAVPENLPLELIGHRADLVAARWRVEAAGKDIKAAKTEFLPNISIGAMAGVLRLGGGNPFTLPARFYQLGPSLSLPIFDGGRLRANLSAKDAQYDLAVAQYNQTLVGAVNEVADDVSATQSLQRQLAAQQRAQAAARQAWDLALQRYQAGVGSYLEALSVRQQLLAADRGVAALQAQQVDRSIQLIQALGGGYRPQNQAPRGGYRPQSQAPRGGYRPQDQAPRDGYPPQAGAPAPSSSTFAHR</sequence>
<feature type="signal peptide" evidence="10">
    <location>
        <begin position="1"/>
        <end position="20"/>
    </location>
</feature>